<comment type="caution">
    <text evidence="9">The sequence shown here is derived from an EMBL/GenBank/DDBJ whole genome shotgun (WGS) entry which is preliminary data.</text>
</comment>
<dbReference type="Gene3D" id="2.40.50.100">
    <property type="match status" value="1"/>
</dbReference>
<dbReference type="Pfam" id="PF25967">
    <property type="entry name" value="RND-MFP_C"/>
    <property type="match status" value="1"/>
</dbReference>
<dbReference type="GO" id="GO:0030313">
    <property type="term" value="C:cell envelope"/>
    <property type="evidence" value="ECO:0007669"/>
    <property type="project" value="UniProtKB-SubCell"/>
</dbReference>
<sequence length="428" mass="45785">MSRHPSRPARLSRIASSLLLTLGGLLALSACSEGDDEASAGAQPTPPTMEVVAAKAQPVAAWHTYTTRLESPQSVQLRPRVSGEIEEVLFTEGSQVSAGTPLVRLDQRPFKAEVDRLEAEVARVKAELANARSESGRAASLVKRNLISREEADSRSTSVSGLNAQLKAAIAQLERARLDLDYATVRAPIDGRLSNARITRGNTVQAGQSVLTTLVETRQLDAYIDISELTWNQDFADVSAEDHLPVELQLAGQQDFPFQGELDFIDNSVDIDTGTLRIGATFTAEDPALRPGAFARLRIASPEIRDAVLIPERAIGTDLDRQFVLVIGEDDTLAYRGITTGPRFGPLRAVTDGLAAGDRVLAAGPAKAGPGMPITPKLVEMSDNGALKALAERVARLTQHQKDQPSHDNDQDAAALAEADRQAAGGRT</sequence>
<feature type="compositionally biased region" description="Basic and acidic residues" evidence="3">
    <location>
        <begin position="397"/>
        <end position="410"/>
    </location>
</feature>
<feature type="region of interest" description="Disordered" evidence="3">
    <location>
        <begin position="397"/>
        <end position="428"/>
    </location>
</feature>
<dbReference type="Gene3D" id="2.40.30.170">
    <property type="match status" value="1"/>
</dbReference>
<dbReference type="Pfam" id="PF25917">
    <property type="entry name" value="BSH_RND"/>
    <property type="match status" value="1"/>
</dbReference>
<reference evidence="9" key="1">
    <citation type="submission" date="2023-07" db="EMBL/GenBank/DDBJ databases">
        <title>Genome content predicts the carbon catabolic preferences of heterotrophic bacteria.</title>
        <authorList>
            <person name="Gralka M."/>
        </authorList>
    </citation>
    <scope>NUCLEOTIDE SEQUENCE</scope>
    <source>
        <strain evidence="9">C2R13</strain>
    </source>
</reference>
<feature type="domain" description="Multidrug resistance protein MdtA-like beta-barrel" evidence="7">
    <location>
        <begin position="238"/>
        <end position="300"/>
    </location>
</feature>
<dbReference type="Pfam" id="PF25876">
    <property type="entry name" value="HH_MFP_RND"/>
    <property type="match status" value="1"/>
</dbReference>
<dbReference type="InterPro" id="IPR058625">
    <property type="entry name" value="MdtA-like_BSH"/>
</dbReference>
<evidence type="ECO:0000259" key="8">
    <source>
        <dbReference type="Pfam" id="PF25967"/>
    </source>
</evidence>
<dbReference type="Proteomes" id="UP001170481">
    <property type="component" value="Unassembled WGS sequence"/>
</dbReference>
<gene>
    <name evidence="9" type="ORF">Q4535_12315</name>
</gene>
<dbReference type="SUPFAM" id="SSF111369">
    <property type="entry name" value="HlyD-like secretion proteins"/>
    <property type="match status" value="1"/>
</dbReference>
<name>A0AAP4U0P0_9GAMM</name>
<comment type="subcellular location">
    <subcellularLocation>
        <location evidence="1">Cell inner membrane</location>
        <topology evidence="1">Lipid-anchor</topology>
    </subcellularLocation>
</comment>
<dbReference type="GO" id="GO:0046677">
    <property type="term" value="P:response to antibiotic"/>
    <property type="evidence" value="ECO:0007669"/>
    <property type="project" value="TreeGrafter"/>
</dbReference>
<dbReference type="PANTHER" id="PTHR30158:SF10">
    <property type="entry name" value="CATION EFFLUX PUMP"/>
    <property type="match status" value="1"/>
</dbReference>
<evidence type="ECO:0000256" key="3">
    <source>
        <dbReference type="SAM" id="MobiDB-lite"/>
    </source>
</evidence>
<dbReference type="InterPro" id="IPR058627">
    <property type="entry name" value="MdtA-like_C"/>
</dbReference>
<dbReference type="AlphaFoldDB" id="A0AAP4U0P0"/>
<evidence type="ECO:0000259" key="6">
    <source>
        <dbReference type="Pfam" id="PF25917"/>
    </source>
</evidence>
<dbReference type="NCBIfam" id="TIGR01730">
    <property type="entry name" value="RND_mfp"/>
    <property type="match status" value="1"/>
</dbReference>
<dbReference type="InterPro" id="IPR058626">
    <property type="entry name" value="MdtA-like_b-barrel"/>
</dbReference>
<evidence type="ECO:0000256" key="4">
    <source>
        <dbReference type="SAM" id="SignalP"/>
    </source>
</evidence>
<dbReference type="Gene3D" id="1.10.287.470">
    <property type="entry name" value="Helix hairpin bin"/>
    <property type="match status" value="1"/>
</dbReference>
<evidence type="ECO:0000256" key="1">
    <source>
        <dbReference type="ARBA" id="ARBA00004519"/>
    </source>
</evidence>
<feature type="domain" description="Multidrug resistance protein MdtA-like C-terminal permuted SH3" evidence="8">
    <location>
        <begin position="306"/>
        <end position="361"/>
    </location>
</feature>
<dbReference type="PANTHER" id="PTHR30158">
    <property type="entry name" value="ACRA/E-RELATED COMPONENT OF DRUG EFFLUX TRANSPORTER"/>
    <property type="match status" value="1"/>
</dbReference>
<feature type="signal peptide" evidence="4">
    <location>
        <begin position="1"/>
        <end position="32"/>
    </location>
</feature>
<dbReference type="Gene3D" id="2.40.420.20">
    <property type="match status" value="1"/>
</dbReference>
<keyword evidence="4" id="KW-0732">Signal</keyword>
<organism evidence="9 10">
    <name type="scientific">Cobetia amphilecti</name>
    <dbReference type="NCBI Taxonomy" id="1055104"/>
    <lineage>
        <taxon>Bacteria</taxon>
        <taxon>Pseudomonadati</taxon>
        <taxon>Pseudomonadota</taxon>
        <taxon>Gammaproteobacteria</taxon>
        <taxon>Oceanospirillales</taxon>
        <taxon>Halomonadaceae</taxon>
        <taxon>Cobetia</taxon>
    </lineage>
</organism>
<accession>A0AAP4U0P0</accession>
<dbReference type="Pfam" id="PF25944">
    <property type="entry name" value="Beta-barrel_RND"/>
    <property type="match status" value="1"/>
</dbReference>
<dbReference type="InterPro" id="IPR006143">
    <property type="entry name" value="RND_pump_MFP"/>
</dbReference>
<dbReference type="InterPro" id="IPR058624">
    <property type="entry name" value="MdtA-like_HH"/>
</dbReference>
<feature type="domain" description="Multidrug resistance protein MdtA-like alpha-helical hairpin" evidence="5">
    <location>
        <begin position="115"/>
        <end position="183"/>
    </location>
</feature>
<proteinExistence type="inferred from homology"/>
<comment type="similarity">
    <text evidence="2">Belongs to the membrane fusion protein (MFP) (TC 8.A.1) family.</text>
</comment>
<protein>
    <submittedName>
        <fullName evidence="9">Efflux RND transporter periplasmic adaptor subunit</fullName>
    </submittedName>
</protein>
<evidence type="ECO:0000256" key="2">
    <source>
        <dbReference type="ARBA" id="ARBA00009477"/>
    </source>
</evidence>
<dbReference type="GO" id="GO:0022857">
    <property type="term" value="F:transmembrane transporter activity"/>
    <property type="evidence" value="ECO:0007669"/>
    <property type="project" value="InterPro"/>
</dbReference>
<dbReference type="RefSeq" id="WP_191237642.1">
    <property type="nucleotide sequence ID" value="NZ_JAUORK010000017.1"/>
</dbReference>
<evidence type="ECO:0000259" key="5">
    <source>
        <dbReference type="Pfam" id="PF25876"/>
    </source>
</evidence>
<evidence type="ECO:0000313" key="10">
    <source>
        <dbReference type="Proteomes" id="UP001170481"/>
    </source>
</evidence>
<evidence type="ECO:0000259" key="7">
    <source>
        <dbReference type="Pfam" id="PF25944"/>
    </source>
</evidence>
<feature type="domain" description="Multidrug resistance protein MdtA-like barrel-sandwich hybrid" evidence="6">
    <location>
        <begin position="74"/>
        <end position="210"/>
    </location>
</feature>
<dbReference type="GO" id="GO:0005886">
    <property type="term" value="C:plasma membrane"/>
    <property type="evidence" value="ECO:0007669"/>
    <property type="project" value="TreeGrafter"/>
</dbReference>
<evidence type="ECO:0000313" key="9">
    <source>
        <dbReference type="EMBL" id="MDO6672897.1"/>
    </source>
</evidence>
<dbReference type="EMBL" id="JAUORK010000017">
    <property type="protein sequence ID" value="MDO6672897.1"/>
    <property type="molecule type" value="Genomic_DNA"/>
</dbReference>
<feature type="chain" id="PRO_5042857296" evidence="4">
    <location>
        <begin position="33"/>
        <end position="428"/>
    </location>
</feature>
<dbReference type="PROSITE" id="PS51257">
    <property type="entry name" value="PROKAR_LIPOPROTEIN"/>
    <property type="match status" value="1"/>
</dbReference>